<feature type="compositionally biased region" description="Gly residues" evidence="1">
    <location>
        <begin position="55"/>
        <end position="71"/>
    </location>
</feature>
<sequence>MVRIINGEIVSDDDPRVAGPQRRGGGGGGGGGGQGRAGYGHVASLLDPPSTAEATGGGARGPAAGGRGAGASTGPLDKLAEMIGVQGRTVTIPGALGVQEQQVPFVYLMIAALVVLFGGWKVAALIVFAYVLINQKPRGR</sequence>
<feature type="region of interest" description="Disordered" evidence="1">
    <location>
        <begin position="1"/>
        <end position="73"/>
    </location>
</feature>
<dbReference type="OrthoDB" id="10060343at2759"/>
<feature type="compositionally biased region" description="Gly residues" evidence="1">
    <location>
        <begin position="22"/>
        <end position="38"/>
    </location>
</feature>
<evidence type="ECO:0008006" key="5">
    <source>
        <dbReference type="Google" id="ProtNLM"/>
    </source>
</evidence>
<keyword evidence="2" id="KW-0472">Membrane</keyword>
<evidence type="ECO:0000256" key="1">
    <source>
        <dbReference type="SAM" id="MobiDB-lite"/>
    </source>
</evidence>
<name>D8LNH2_ECTSI</name>
<proteinExistence type="predicted"/>
<feature type="transmembrane region" description="Helical" evidence="2">
    <location>
        <begin position="105"/>
        <end position="133"/>
    </location>
</feature>
<evidence type="ECO:0000256" key="2">
    <source>
        <dbReference type="SAM" id="Phobius"/>
    </source>
</evidence>
<keyword evidence="4" id="KW-1185">Reference proteome</keyword>
<evidence type="ECO:0000313" key="4">
    <source>
        <dbReference type="Proteomes" id="UP000002630"/>
    </source>
</evidence>
<keyword evidence="2" id="KW-1133">Transmembrane helix</keyword>
<dbReference type="Proteomes" id="UP000002630">
    <property type="component" value="Linkage Group LG22"/>
</dbReference>
<dbReference type="EMBL" id="FN649747">
    <property type="protein sequence ID" value="CBN77329.1"/>
    <property type="molecule type" value="Genomic_DNA"/>
</dbReference>
<organism evidence="3 4">
    <name type="scientific">Ectocarpus siliculosus</name>
    <name type="common">Brown alga</name>
    <name type="synonym">Conferva siliculosa</name>
    <dbReference type="NCBI Taxonomy" id="2880"/>
    <lineage>
        <taxon>Eukaryota</taxon>
        <taxon>Sar</taxon>
        <taxon>Stramenopiles</taxon>
        <taxon>Ochrophyta</taxon>
        <taxon>PX clade</taxon>
        <taxon>Phaeophyceae</taxon>
        <taxon>Ectocarpales</taxon>
        <taxon>Ectocarpaceae</taxon>
        <taxon>Ectocarpus</taxon>
    </lineage>
</organism>
<reference evidence="3 4" key="1">
    <citation type="journal article" date="2010" name="Nature">
        <title>The Ectocarpus genome and the independent evolution of multicellularity in brown algae.</title>
        <authorList>
            <person name="Cock J.M."/>
            <person name="Sterck L."/>
            <person name="Rouze P."/>
            <person name="Scornet D."/>
            <person name="Allen A.E."/>
            <person name="Amoutzias G."/>
            <person name="Anthouard V."/>
            <person name="Artiguenave F."/>
            <person name="Aury J.M."/>
            <person name="Badger J.H."/>
            <person name="Beszteri B."/>
            <person name="Billiau K."/>
            <person name="Bonnet E."/>
            <person name="Bothwell J.H."/>
            <person name="Bowler C."/>
            <person name="Boyen C."/>
            <person name="Brownlee C."/>
            <person name="Carrano C.J."/>
            <person name="Charrier B."/>
            <person name="Cho G.Y."/>
            <person name="Coelho S.M."/>
            <person name="Collen J."/>
            <person name="Corre E."/>
            <person name="Da Silva C."/>
            <person name="Delage L."/>
            <person name="Delaroque N."/>
            <person name="Dittami S.M."/>
            <person name="Doulbeau S."/>
            <person name="Elias M."/>
            <person name="Farnham G."/>
            <person name="Gachon C.M."/>
            <person name="Gschloessl B."/>
            <person name="Heesch S."/>
            <person name="Jabbari K."/>
            <person name="Jubin C."/>
            <person name="Kawai H."/>
            <person name="Kimura K."/>
            <person name="Kloareg B."/>
            <person name="Kupper F.C."/>
            <person name="Lang D."/>
            <person name="Le Bail A."/>
            <person name="Leblanc C."/>
            <person name="Lerouge P."/>
            <person name="Lohr M."/>
            <person name="Lopez P.J."/>
            <person name="Martens C."/>
            <person name="Maumus F."/>
            <person name="Michel G."/>
            <person name="Miranda-Saavedra D."/>
            <person name="Morales J."/>
            <person name="Moreau H."/>
            <person name="Motomura T."/>
            <person name="Nagasato C."/>
            <person name="Napoli C.A."/>
            <person name="Nelson D.R."/>
            <person name="Nyvall-Collen P."/>
            <person name="Peters A.F."/>
            <person name="Pommier C."/>
            <person name="Potin P."/>
            <person name="Poulain J."/>
            <person name="Quesneville H."/>
            <person name="Read B."/>
            <person name="Rensing S.A."/>
            <person name="Ritter A."/>
            <person name="Rousvoal S."/>
            <person name="Samanta M."/>
            <person name="Samson G."/>
            <person name="Schroeder D.C."/>
            <person name="Segurens B."/>
            <person name="Strittmatter M."/>
            <person name="Tonon T."/>
            <person name="Tregear J.W."/>
            <person name="Valentin K."/>
            <person name="von Dassow P."/>
            <person name="Yamagishi T."/>
            <person name="Van de Peer Y."/>
            <person name="Wincker P."/>
        </authorList>
    </citation>
    <scope>NUCLEOTIDE SEQUENCE [LARGE SCALE GENOMIC DNA]</scope>
    <source>
        <strain evidence="4">Ec32 / CCAP1310/4</strain>
    </source>
</reference>
<dbReference type="OMA" id="AIPILCM"/>
<accession>D8LNH2</accession>
<dbReference type="AlphaFoldDB" id="D8LNH2"/>
<gene>
    <name evidence="3" type="ORF">Esi_0044_0139</name>
</gene>
<evidence type="ECO:0000313" key="3">
    <source>
        <dbReference type="EMBL" id="CBN77329.1"/>
    </source>
</evidence>
<keyword evidence="2" id="KW-0812">Transmembrane</keyword>
<protein>
    <recommendedName>
        <fullName evidence="5">DUF4605 domain-containing protein</fullName>
    </recommendedName>
</protein>
<dbReference type="InParanoid" id="D8LNH2"/>
<dbReference type="EMBL" id="FN648641">
    <property type="protein sequence ID" value="CBN77329.1"/>
    <property type="molecule type" value="Genomic_DNA"/>
</dbReference>